<reference evidence="2 3" key="1">
    <citation type="journal article" date="2023" name="Res Sq">
        <title>Genomic and morphological characterization of Knufia obscura isolated from the Mars 2020 spacecraft assembly facility.</title>
        <authorList>
            <person name="Chander A.M."/>
            <person name="Teixeira M.M."/>
            <person name="Singh N.K."/>
            <person name="Williams M.P."/>
            <person name="Parker C.W."/>
            <person name="Leo P."/>
            <person name="Stajich J.E."/>
            <person name="Torok T."/>
            <person name="Tighe S."/>
            <person name="Mason C.E."/>
            <person name="Venkateswaran K."/>
        </authorList>
    </citation>
    <scope>NUCLEOTIDE SEQUENCE [LARGE SCALE GENOMIC DNA]</scope>
    <source>
        <strain evidence="2 3">CCFEE 5817</strain>
    </source>
</reference>
<comment type="caution">
    <text evidence="2">The sequence shown here is derived from an EMBL/GenBank/DDBJ whole genome shotgun (WGS) entry which is preliminary data.</text>
</comment>
<protein>
    <submittedName>
        <fullName evidence="2">Uncharacterized protein</fullName>
    </submittedName>
</protein>
<dbReference type="RefSeq" id="XP_064729910.1">
    <property type="nucleotide sequence ID" value="XM_064874188.1"/>
</dbReference>
<dbReference type="GeneID" id="89999220"/>
<name>A0ABR0RMI8_9EURO</name>
<feature type="region of interest" description="Disordered" evidence="1">
    <location>
        <begin position="1"/>
        <end position="48"/>
    </location>
</feature>
<dbReference type="EMBL" id="JAVHJV010000006">
    <property type="protein sequence ID" value="KAK5941820.1"/>
    <property type="molecule type" value="Genomic_DNA"/>
</dbReference>
<keyword evidence="3" id="KW-1185">Reference proteome</keyword>
<organism evidence="2 3">
    <name type="scientific">Knufia obscura</name>
    <dbReference type="NCBI Taxonomy" id="1635080"/>
    <lineage>
        <taxon>Eukaryota</taxon>
        <taxon>Fungi</taxon>
        <taxon>Dikarya</taxon>
        <taxon>Ascomycota</taxon>
        <taxon>Pezizomycotina</taxon>
        <taxon>Eurotiomycetes</taxon>
        <taxon>Chaetothyriomycetidae</taxon>
        <taxon>Chaetothyriales</taxon>
        <taxon>Trichomeriaceae</taxon>
        <taxon>Knufia</taxon>
    </lineage>
</organism>
<evidence type="ECO:0000313" key="3">
    <source>
        <dbReference type="Proteomes" id="UP001334248"/>
    </source>
</evidence>
<accession>A0ABR0RMI8</accession>
<sequence>MRSKRNEMRCVKKSDRTAAANDKAKGMAITAGVKKPTTDVKKSSHSSTPAFRSLTFRPRIATTATSIATIISPSDIPDLPDYESDTDDNLATKSSARAESASEPYTLPPIYVNTNIGQLLMRCLLWTVEVPPYWSQVINGVKFEYVAEGHKVKKAKSRFRGDPWRRRKAVAGAEAKAVKDDKVNMSVDE</sequence>
<dbReference type="Proteomes" id="UP001334248">
    <property type="component" value="Unassembled WGS sequence"/>
</dbReference>
<proteinExistence type="predicted"/>
<feature type="compositionally biased region" description="Acidic residues" evidence="1">
    <location>
        <begin position="78"/>
        <end position="88"/>
    </location>
</feature>
<evidence type="ECO:0000313" key="2">
    <source>
        <dbReference type="EMBL" id="KAK5941820.1"/>
    </source>
</evidence>
<evidence type="ECO:0000256" key="1">
    <source>
        <dbReference type="SAM" id="MobiDB-lite"/>
    </source>
</evidence>
<feature type="region of interest" description="Disordered" evidence="1">
    <location>
        <begin position="78"/>
        <end position="99"/>
    </location>
</feature>
<feature type="compositionally biased region" description="Basic and acidic residues" evidence="1">
    <location>
        <begin position="1"/>
        <end position="16"/>
    </location>
</feature>
<gene>
    <name evidence="2" type="ORF">PMZ80_005771</name>
</gene>